<sequence>MFYKAIGRPRTAAFGKDDVFTHDIGLWFDLWY</sequence>
<organism evidence="1">
    <name type="scientific">marine sediment metagenome</name>
    <dbReference type="NCBI Taxonomy" id="412755"/>
    <lineage>
        <taxon>unclassified sequences</taxon>
        <taxon>metagenomes</taxon>
        <taxon>ecological metagenomes</taxon>
    </lineage>
</organism>
<dbReference type="EMBL" id="BARU01002992">
    <property type="protein sequence ID" value="GAH19674.1"/>
    <property type="molecule type" value="Genomic_DNA"/>
</dbReference>
<reference evidence="1" key="1">
    <citation type="journal article" date="2014" name="Front. Microbiol.">
        <title>High frequency of phylogenetically diverse reductive dehalogenase-homologous genes in deep subseafloor sedimentary metagenomes.</title>
        <authorList>
            <person name="Kawai M."/>
            <person name="Futagami T."/>
            <person name="Toyoda A."/>
            <person name="Takaki Y."/>
            <person name="Nishi S."/>
            <person name="Hori S."/>
            <person name="Arai W."/>
            <person name="Tsubouchi T."/>
            <person name="Morono Y."/>
            <person name="Uchiyama I."/>
            <person name="Ito T."/>
            <person name="Fujiyama A."/>
            <person name="Inagaki F."/>
            <person name="Takami H."/>
        </authorList>
    </citation>
    <scope>NUCLEOTIDE SEQUENCE</scope>
    <source>
        <strain evidence="1">Expedition CK06-06</strain>
    </source>
</reference>
<dbReference type="AlphaFoldDB" id="X1ERB5"/>
<protein>
    <submittedName>
        <fullName evidence="1">Uncharacterized protein</fullName>
    </submittedName>
</protein>
<name>X1ERB5_9ZZZZ</name>
<accession>X1ERB5</accession>
<feature type="non-terminal residue" evidence="1">
    <location>
        <position position="32"/>
    </location>
</feature>
<comment type="caution">
    <text evidence="1">The sequence shown here is derived from an EMBL/GenBank/DDBJ whole genome shotgun (WGS) entry which is preliminary data.</text>
</comment>
<proteinExistence type="predicted"/>
<gene>
    <name evidence="1" type="ORF">S03H2_06721</name>
</gene>
<evidence type="ECO:0000313" key="1">
    <source>
        <dbReference type="EMBL" id="GAH19674.1"/>
    </source>
</evidence>